<proteinExistence type="predicted"/>
<dbReference type="Gene3D" id="1.10.287.470">
    <property type="entry name" value="Helix hairpin bin"/>
    <property type="match status" value="1"/>
</dbReference>
<dbReference type="PANTHER" id="PTHR30386">
    <property type="entry name" value="MEMBRANE FUSION SUBUNIT OF EMRAB-TOLC MULTIDRUG EFFLUX PUMP"/>
    <property type="match status" value="1"/>
</dbReference>
<keyword evidence="1" id="KW-0175">Coiled coil</keyword>
<reference evidence="4 5" key="1">
    <citation type="submission" date="2019-09" db="EMBL/GenBank/DDBJ databases">
        <title>Taxonomic organization of the family Brucellaceae based on a phylogenomic approach.</title>
        <authorList>
            <person name="Leclercq S."/>
            <person name="Cloeckaert A."/>
            <person name="Zygmunt M.S."/>
        </authorList>
    </citation>
    <scope>NUCLEOTIDE SEQUENCE [LARGE SCALE GENOMIC DNA]</scope>
    <source>
        <strain evidence="4 5">LUP23</strain>
    </source>
</reference>
<accession>A0AB34DTL2</accession>
<keyword evidence="5" id="KW-1185">Reference proteome</keyword>
<dbReference type="SUPFAM" id="SSF111369">
    <property type="entry name" value="HlyD-like secretion proteins"/>
    <property type="match status" value="2"/>
</dbReference>
<dbReference type="PANTHER" id="PTHR30386:SF24">
    <property type="entry name" value="MULTIDRUG RESISTANCE EFFLUX PUMP"/>
    <property type="match status" value="1"/>
</dbReference>
<dbReference type="Gene3D" id="2.40.30.170">
    <property type="match status" value="1"/>
</dbReference>
<dbReference type="Proteomes" id="UP000435957">
    <property type="component" value="Unassembled WGS sequence"/>
</dbReference>
<evidence type="ECO:0000256" key="1">
    <source>
        <dbReference type="SAM" id="Coils"/>
    </source>
</evidence>
<protein>
    <submittedName>
        <fullName evidence="4">HlyD family secretion protein</fullName>
    </submittedName>
</protein>
<gene>
    <name evidence="4" type="ORF">F9L03_00345</name>
</gene>
<dbReference type="AlphaFoldDB" id="A0AB34DTL2"/>
<keyword evidence="2" id="KW-0472">Membrane</keyword>
<organism evidence="4 5">
    <name type="scientific">Brucella lupini</name>
    <dbReference type="NCBI Taxonomy" id="255457"/>
    <lineage>
        <taxon>Bacteria</taxon>
        <taxon>Pseudomonadati</taxon>
        <taxon>Pseudomonadota</taxon>
        <taxon>Alphaproteobacteria</taxon>
        <taxon>Hyphomicrobiales</taxon>
        <taxon>Brucellaceae</taxon>
        <taxon>Brucella/Ochrobactrum group</taxon>
        <taxon>Brucella</taxon>
    </lineage>
</organism>
<feature type="transmembrane region" description="Helical" evidence="2">
    <location>
        <begin position="79"/>
        <end position="102"/>
    </location>
</feature>
<dbReference type="InterPro" id="IPR050739">
    <property type="entry name" value="MFP"/>
</dbReference>
<sequence>MLHLPAFRTNDTHPMSKLKAKPRLRLLVLTVGYQFRQSTQELRVMNKPVVLFQQPAPVKDKPEPFKAAGKPRRRAYLSLARASVIVAGIGLAIVIPLGWGSWVAGMTNQTTDNAYLRADTTPVSAEVGGRIVRLLVEDYQHVKIGQLLMQIDPTQYQAQVDQAKASVAAAQATIRNAQSNITLQQRVIEQAEAGLAALNADRERVVSEGRRQTSLTKDGWSTAQKLEAAIADVKRIEAQIAEKQAEIAAERQKLDVLASQSDQAQAELSNQQAALRLAQIDLDRTRITAPMDGVVGVSGAREGQYVRAGSQLVSVVPVSKLYVVANFKETQLAKFRPGQLVSVTVDTFPGKELRGYVERLSPATGSEFSLLPPDNATGNFTKVAQRVGVRIALEQNGELDELLRPGMSVVATVHTDQSIETTASLIK</sequence>
<dbReference type="PRINTS" id="PR01490">
    <property type="entry name" value="RTXTOXIND"/>
</dbReference>
<feature type="coiled-coil region" evidence="1">
    <location>
        <begin position="160"/>
        <end position="281"/>
    </location>
</feature>
<evidence type="ECO:0000256" key="2">
    <source>
        <dbReference type="SAM" id="Phobius"/>
    </source>
</evidence>
<feature type="domain" description="Multidrug resistance protein MdtA-like barrel-sandwich hybrid" evidence="3">
    <location>
        <begin position="122"/>
        <end position="316"/>
    </location>
</feature>
<dbReference type="InterPro" id="IPR058625">
    <property type="entry name" value="MdtA-like_BSH"/>
</dbReference>
<evidence type="ECO:0000313" key="5">
    <source>
        <dbReference type="Proteomes" id="UP000435957"/>
    </source>
</evidence>
<dbReference type="GO" id="GO:0055085">
    <property type="term" value="P:transmembrane transport"/>
    <property type="evidence" value="ECO:0007669"/>
    <property type="project" value="InterPro"/>
</dbReference>
<name>A0AB34DTL2_9HYPH</name>
<keyword evidence="2" id="KW-0812">Transmembrane</keyword>
<dbReference type="Pfam" id="PF25917">
    <property type="entry name" value="BSH_RND"/>
    <property type="match status" value="1"/>
</dbReference>
<dbReference type="EMBL" id="WBWF01000001">
    <property type="protein sequence ID" value="KAB2706161.1"/>
    <property type="molecule type" value="Genomic_DNA"/>
</dbReference>
<evidence type="ECO:0000313" key="4">
    <source>
        <dbReference type="EMBL" id="KAB2706161.1"/>
    </source>
</evidence>
<keyword evidence="2" id="KW-1133">Transmembrane helix</keyword>
<dbReference type="Gene3D" id="2.40.50.100">
    <property type="match status" value="1"/>
</dbReference>
<comment type="caution">
    <text evidence="4">The sequence shown here is derived from an EMBL/GenBank/DDBJ whole genome shotgun (WGS) entry which is preliminary data.</text>
</comment>
<evidence type="ECO:0000259" key="3">
    <source>
        <dbReference type="Pfam" id="PF25917"/>
    </source>
</evidence>